<dbReference type="EMBL" id="CP020773">
    <property type="protein sequence ID" value="ARJ50638.1"/>
    <property type="molecule type" value="Genomic_DNA"/>
</dbReference>
<evidence type="ECO:0000313" key="3">
    <source>
        <dbReference type="Proteomes" id="UP000242864"/>
    </source>
</evidence>
<organism evidence="2 3">
    <name type="scientific">Staphylococcus lutrae</name>
    <dbReference type="NCBI Taxonomy" id="155085"/>
    <lineage>
        <taxon>Bacteria</taxon>
        <taxon>Bacillati</taxon>
        <taxon>Bacillota</taxon>
        <taxon>Bacilli</taxon>
        <taxon>Bacillales</taxon>
        <taxon>Staphylococcaceae</taxon>
        <taxon>Staphylococcus</taxon>
    </lineage>
</organism>
<dbReference type="Proteomes" id="UP000242864">
    <property type="component" value="Chromosome"/>
</dbReference>
<reference evidence="2 3" key="1">
    <citation type="submission" date="2017-04" db="EMBL/GenBank/DDBJ databases">
        <authorList>
            <person name="Veseli I.A."/>
            <person name="Tang C."/>
            <person name="Pombert J.-F."/>
        </authorList>
    </citation>
    <scope>NUCLEOTIDE SEQUENCE [LARGE SCALE GENOMIC DNA]</scope>
    <source>
        <strain evidence="2 3">ATCC 700373</strain>
    </source>
</reference>
<accession>A0AAC9RQW7</accession>
<proteinExistence type="inferred from homology"/>
<dbReference type="AlphaFoldDB" id="A0AAC9RQW7"/>
<dbReference type="SUPFAM" id="SSF54611">
    <property type="entry name" value="SecB-like"/>
    <property type="match status" value="1"/>
</dbReference>
<dbReference type="InterPro" id="IPR003708">
    <property type="entry name" value="SecB"/>
</dbReference>
<gene>
    <name evidence="2" type="ORF">B5P37_04545</name>
</gene>
<evidence type="ECO:0000313" key="2">
    <source>
        <dbReference type="EMBL" id="ARJ50638.1"/>
    </source>
</evidence>
<dbReference type="KEGG" id="slz:B5P37_04545"/>
<keyword evidence="3" id="KW-1185">Reference proteome</keyword>
<dbReference type="GO" id="GO:0015031">
    <property type="term" value="P:protein transport"/>
    <property type="evidence" value="ECO:0007669"/>
    <property type="project" value="InterPro"/>
</dbReference>
<dbReference type="Gene3D" id="3.10.420.10">
    <property type="entry name" value="SecB-like"/>
    <property type="match status" value="1"/>
</dbReference>
<protein>
    <submittedName>
        <fullName evidence="2">Preprotein translocase subunit SecB</fullName>
    </submittedName>
</protein>
<name>A0AAC9RQW7_9STAP</name>
<comment type="similarity">
    <text evidence="1">Belongs to the SecB family.</text>
</comment>
<dbReference type="GO" id="GO:0051262">
    <property type="term" value="P:protein tetramerization"/>
    <property type="evidence" value="ECO:0007669"/>
    <property type="project" value="InterPro"/>
</dbReference>
<dbReference type="InterPro" id="IPR035958">
    <property type="entry name" value="SecB-like_sf"/>
</dbReference>
<evidence type="ECO:0000256" key="1">
    <source>
        <dbReference type="ARBA" id="ARBA00009990"/>
    </source>
</evidence>
<dbReference type="Pfam" id="PF02556">
    <property type="entry name" value="SecB"/>
    <property type="match status" value="1"/>
</dbReference>
<dbReference type="GO" id="GO:0051082">
    <property type="term" value="F:unfolded protein binding"/>
    <property type="evidence" value="ECO:0007669"/>
    <property type="project" value="InterPro"/>
</dbReference>
<dbReference type="RefSeq" id="WP_085237116.1">
    <property type="nucleotide sequence ID" value="NZ_CP020773.1"/>
</dbReference>
<sequence length="122" mass="13967">MENTDRFEVESDFSAKVAFGEEQAYIIMNCQIGNDDSQCPFIINIELTGIFDIEFEKEDERDMEQLKQLLSQNAVAILYPYIRSLVSDITSKANAFDTFIMPVANIAKAMKENNKIEILELE</sequence>